<keyword evidence="3 5" id="KW-1133">Transmembrane helix</keyword>
<sequence length="111" mass="12303">MSILQKQGMTSEELQLLSSEMTKRQKSSGTTWLLWLFTGGVGGHRFYLGKTGTAVAMLFTLGGLGIWAFIDLFLINGMVKSTNEKIENEILSEIRLYKQAQKNSEVAAAKN</sequence>
<dbReference type="InterPro" id="IPR007829">
    <property type="entry name" value="TM2"/>
</dbReference>
<feature type="transmembrane region" description="Helical" evidence="5">
    <location>
        <begin position="31"/>
        <end position="48"/>
    </location>
</feature>
<evidence type="ECO:0000313" key="7">
    <source>
        <dbReference type="EMBL" id="MBN3552849.1"/>
    </source>
</evidence>
<keyword evidence="8" id="KW-1185">Reference proteome</keyword>
<feature type="transmembrane region" description="Helical" evidence="5">
    <location>
        <begin position="54"/>
        <end position="75"/>
    </location>
</feature>
<reference evidence="7 8" key="1">
    <citation type="submission" date="2021-01" db="EMBL/GenBank/DDBJ databases">
        <title>Genome Sequencing of Type Strains.</title>
        <authorList>
            <person name="Lemaire J.F."/>
            <person name="Inderbitzin P."/>
            <person name="Collins S.B."/>
            <person name="Wespe N."/>
            <person name="Knight-Connoni V."/>
        </authorList>
    </citation>
    <scope>NUCLEOTIDE SEQUENCE [LARGE SCALE GENOMIC DNA]</scope>
    <source>
        <strain evidence="7 8">DSM 23009</strain>
    </source>
</reference>
<evidence type="ECO:0000256" key="5">
    <source>
        <dbReference type="SAM" id="Phobius"/>
    </source>
</evidence>
<dbReference type="Proteomes" id="UP001296923">
    <property type="component" value="Unassembled WGS sequence"/>
</dbReference>
<evidence type="ECO:0000256" key="1">
    <source>
        <dbReference type="ARBA" id="ARBA00004141"/>
    </source>
</evidence>
<protein>
    <submittedName>
        <fullName evidence="7">TM2 domain-containing protein</fullName>
    </submittedName>
</protein>
<dbReference type="InterPro" id="IPR050932">
    <property type="entry name" value="TM2D1-3-like"/>
</dbReference>
<feature type="domain" description="TM2" evidence="6">
    <location>
        <begin position="25"/>
        <end position="73"/>
    </location>
</feature>
<comment type="caution">
    <text evidence="7">The sequence shown here is derived from an EMBL/GenBank/DDBJ whole genome shotgun (WGS) entry which is preliminary data.</text>
</comment>
<name>A0ABS2ZIZ9_9BACL</name>
<proteinExistence type="predicted"/>
<evidence type="ECO:0000256" key="4">
    <source>
        <dbReference type="ARBA" id="ARBA00023136"/>
    </source>
</evidence>
<keyword evidence="2 5" id="KW-0812">Transmembrane</keyword>
<gene>
    <name evidence="7" type="ORF">JYA63_01070</name>
</gene>
<evidence type="ECO:0000256" key="2">
    <source>
        <dbReference type="ARBA" id="ARBA00022692"/>
    </source>
</evidence>
<comment type="subcellular location">
    <subcellularLocation>
        <location evidence="1">Membrane</location>
        <topology evidence="1">Multi-pass membrane protein</topology>
    </subcellularLocation>
</comment>
<evidence type="ECO:0000313" key="8">
    <source>
        <dbReference type="Proteomes" id="UP001296923"/>
    </source>
</evidence>
<dbReference type="RefSeq" id="WP_205724182.1">
    <property type="nucleotide sequence ID" value="NZ_JAFHKR010000032.1"/>
</dbReference>
<keyword evidence="4 5" id="KW-0472">Membrane</keyword>
<accession>A0ABS2ZIZ9</accession>
<evidence type="ECO:0000259" key="6">
    <source>
        <dbReference type="Pfam" id="PF05154"/>
    </source>
</evidence>
<dbReference type="PANTHER" id="PTHR21016:SF25">
    <property type="entry name" value="TM2 DOMAIN-CONTAINING PROTEIN DDB_G0277895-RELATED"/>
    <property type="match status" value="1"/>
</dbReference>
<dbReference type="EMBL" id="JAFHKR010000032">
    <property type="protein sequence ID" value="MBN3552849.1"/>
    <property type="molecule type" value="Genomic_DNA"/>
</dbReference>
<dbReference type="Pfam" id="PF05154">
    <property type="entry name" value="TM2"/>
    <property type="match status" value="1"/>
</dbReference>
<dbReference type="PANTHER" id="PTHR21016">
    <property type="entry name" value="BETA-AMYLOID BINDING PROTEIN-RELATED"/>
    <property type="match status" value="1"/>
</dbReference>
<organism evidence="7 8">
    <name type="scientific">Fictibacillus nanhaiensis</name>
    <dbReference type="NCBI Taxonomy" id="742169"/>
    <lineage>
        <taxon>Bacteria</taxon>
        <taxon>Bacillati</taxon>
        <taxon>Bacillota</taxon>
        <taxon>Bacilli</taxon>
        <taxon>Bacillales</taxon>
        <taxon>Fictibacillaceae</taxon>
        <taxon>Fictibacillus</taxon>
    </lineage>
</organism>
<evidence type="ECO:0000256" key="3">
    <source>
        <dbReference type="ARBA" id="ARBA00022989"/>
    </source>
</evidence>